<dbReference type="InterPro" id="IPR001915">
    <property type="entry name" value="Peptidase_M48"/>
</dbReference>
<accession>A0ABT3HAF8</accession>
<dbReference type="Pfam" id="PF01435">
    <property type="entry name" value="Peptidase_M48"/>
    <property type="match status" value="1"/>
</dbReference>
<keyword evidence="4 13" id="KW-0812">Transmembrane</keyword>
<keyword evidence="15" id="KW-0346">Stress response</keyword>
<keyword evidence="10 13" id="KW-0472">Membrane</keyword>
<evidence type="ECO:0000256" key="7">
    <source>
        <dbReference type="ARBA" id="ARBA00022833"/>
    </source>
</evidence>
<keyword evidence="7 11" id="KW-0862">Zinc</keyword>
<reference evidence="16" key="1">
    <citation type="submission" date="2023-07" db="EMBL/GenBank/DDBJ databases">
        <title>Genome sequencing of Purple Non-Sulfur Bacteria from various extreme environments.</title>
        <authorList>
            <person name="Mayer M."/>
        </authorList>
    </citation>
    <scope>NUCLEOTIDE SEQUENCE [LARGE SCALE GENOMIC DNA]</scope>
    <source>
        <strain evidence="16">DSM 17935</strain>
    </source>
</reference>
<feature type="region of interest" description="Disordered" evidence="12">
    <location>
        <begin position="310"/>
        <end position="329"/>
    </location>
</feature>
<keyword evidence="16" id="KW-1185">Reference proteome</keyword>
<evidence type="ECO:0000256" key="2">
    <source>
        <dbReference type="ARBA" id="ARBA00022475"/>
    </source>
</evidence>
<comment type="caution">
    <text evidence="15">The sequence shown here is derived from an EMBL/GenBank/DDBJ whole genome shotgun (WGS) entry which is preliminary data.</text>
</comment>
<name>A0ABT3HAF8_9HYPH</name>
<dbReference type="PANTHER" id="PTHR43221:SF1">
    <property type="entry name" value="PROTEASE HTPX"/>
    <property type="match status" value="1"/>
</dbReference>
<dbReference type="EMBL" id="JAOQNS010000004">
    <property type="protein sequence ID" value="MCW2307383.1"/>
    <property type="molecule type" value="Genomic_DNA"/>
</dbReference>
<evidence type="ECO:0000313" key="15">
    <source>
        <dbReference type="EMBL" id="MCW2307383.1"/>
    </source>
</evidence>
<evidence type="ECO:0000256" key="6">
    <source>
        <dbReference type="ARBA" id="ARBA00022801"/>
    </source>
</evidence>
<keyword evidence="6 11" id="KW-0378">Hydrolase</keyword>
<comment type="subcellular location">
    <subcellularLocation>
        <location evidence="1">Cell membrane</location>
        <topology evidence="1">Multi-pass membrane protein</topology>
    </subcellularLocation>
</comment>
<gene>
    <name evidence="15" type="ORF">M2319_001714</name>
</gene>
<dbReference type="InterPro" id="IPR050083">
    <property type="entry name" value="HtpX_protease"/>
</dbReference>
<evidence type="ECO:0000256" key="4">
    <source>
        <dbReference type="ARBA" id="ARBA00022692"/>
    </source>
</evidence>
<evidence type="ECO:0000256" key="10">
    <source>
        <dbReference type="ARBA" id="ARBA00023136"/>
    </source>
</evidence>
<evidence type="ECO:0000256" key="11">
    <source>
        <dbReference type="RuleBase" id="RU003983"/>
    </source>
</evidence>
<comment type="similarity">
    <text evidence="11">Belongs to the peptidase M48 family.</text>
</comment>
<keyword evidence="9 11" id="KW-0482">Metalloprotease</keyword>
<dbReference type="PANTHER" id="PTHR43221">
    <property type="entry name" value="PROTEASE HTPX"/>
    <property type="match status" value="1"/>
</dbReference>
<keyword evidence="8 13" id="KW-1133">Transmembrane helix</keyword>
<evidence type="ECO:0000313" key="16">
    <source>
        <dbReference type="Proteomes" id="UP001209755"/>
    </source>
</evidence>
<evidence type="ECO:0000256" key="3">
    <source>
        <dbReference type="ARBA" id="ARBA00022670"/>
    </source>
</evidence>
<protein>
    <submittedName>
        <fullName evidence="15">Heat shock protein HtpX</fullName>
        <ecNumber evidence="15">3.4.24.-</ecNumber>
    </submittedName>
</protein>
<evidence type="ECO:0000256" key="1">
    <source>
        <dbReference type="ARBA" id="ARBA00004651"/>
    </source>
</evidence>
<proteinExistence type="inferred from homology"/>
<dbReference type="EC" id="3.4.24.-" evidence="15"/>
<dbReference type="Gene3D" id="3.30.2010.10">
    <property type="entry name" value="Metalloproteases ('zincins'), catalytic domain"/>
    <property type="match status" value="1"/>
</dbReference>
<evidence type="ECO:0000256" key="5">
    <source>
        <dbReference type="ARBA" id="ARBA00022723"/>
    </source>
</evidence>
<dbReference type="GO" id="GO:0016787">
    <property type="term" value="F:hydrolase activity"/>
    <property type="evidence" value="ECO:0007669"/>
    <property type="project" value="UniProtKB-KW"/>
</dbReference>
<evidence type="ECO:0000256" key="8">
    <source>
        <dbReference type="ARBA" id="ARBA00022989"/>
    </source>
</evidence>
<evidence type="ECO:0000256" key="13">
    <source>
        <dbReference type="SAM" id="Phobius"/>
    </source>
</evidence>
<feature type="domain" description="Peptidase M48" evidence="14">
    <location>
        <begin position="109"/>
        <end position="291"/>
    </location>
</feature>
<evidence type="ECO:0000256" key="9">
    <source>
        <dbReference type="ARBA" id="ARBA00023049"/>
    </source>
</evidence>
<evidence type="ECO:0000259" key="14">
    <source>
        <dbReference type="Pfam" id="PF01435"/>
    </source>
</evidence>
<dbReference type="Proteomes" id="UP001209755">
    <property type="component" value="Unassembled WGS sequence"/>
</dbReference>
<comment type="cofactor">
    <cofactor evidence="11">
        <name>Zn(2+)</name>
        <dbReference type="ChEBI" id="CHEBI:29105"/>
    </cofactor>
    <text evidence="11">Binds 1 zinc ion per subunit.</text>
</comment>
<keyword evidence="2" id="KW-1003">Cell membrane</keyword>
<organism evidence="15 16">
    <name type="scientific">Rhodobium gokarnense</name>
    <dbReference type="NCBI Taxonomy" id="364296"/>
    <lineage>
        <taxon>Bacteria</taxon>
        <taxon>Pseudomonadati</taxon>
        <taxon>Pseudomonadota</taxon>
        <taxon>Alphaproteobacteria</taxon>
        <taxon>Hyphomicrobiales</taxon>
        <taxon>Rhodobiaceae</taxon>
        <taxon>Rhodobium</taxon>
    </lineage>
</organism>
<dbReference type="RefSeq" id="WP_264601040.1">
    <property type="nucleotide sequence ID" value="NZ_JAOQNS010000004.1"/>
</dbReference>
<sequence>MATLDPARLRNPVWPTVTIMVIGAIIGVFIGTAFALTTGMFAAGFAGPLAFLMFGPLVLAEAGAGLALALVAAPTWAGFGGWHFGAKAATPGVAATTLGVTLFSEGHPIHQYINKKAEELSLPPIKWVGWFDDEAINAFAMGTTQENALLAFSRGAIQKLTMPQLDAVMAHELAHVANNDMARMTYAYGAQNALTWFLYFRGLKNIARWLFTPTSQIEIMRFSRQREFWADAVAAVLTNPEQIIGALDAIQNDVAKPPKQQRAFASFMLRANLNNLFASHPPISDRIQAIEDGRYIKRLPYLNADAAQGAPTTAPVGAAMPAPVRASER</sequence>
<keyword evidence="3 11" id="KW-0645">Protease</keyword>
<feature type="transmembrane region" description="Helical" evidence="13">
    <location>
        <begin position="12"/>
        <end position="34"/>
    </location>
</feature>
<keyword evidence="5" id="KW-0479">Metal-binding</keyword>
<evidence type="ECO:0000256" key="12">
    <source>
        <dbReference type="SAM" id="MobiDB-lite"/>
    </source>
</evidence>